<gene>
    <name evidence="2" type="ORF">FPD99_22920</name>
</gene>
<protein>
    <submittedName>
        <fullName evidence="2">Uncharacterized protein</fullName>
    </submittedName>
</protein>
<organism evidence="2">
    <name type="scientific">Salmonella enterica subsp. enterica serovar Glostrup</name>
    <dbReference type="NCBI Taxonomy" id="1151180"/>
    <lineage>
        <taxon>Bacteria</taxon>
        <taxon>Pseudomonadati</taxon>
        <taxon>Pseudomonadota</taxon>
        <taxon>Gammaproteobacteria</taxon>
        <taxon>Enterobacterales</taxon>
        <taxon>Enterobacteriaceae</taxon>
        <taxon>Salmonella</taxon>
    </lineage>
</organism>
<keyword evidence="1" id="KW-1133">Transmembrane helix</keyword>
<feature type="transmembrane region" description="Helical" evidence="1">
    <location>
        <begin position="6"/>
        <end position="27"/>
    </location>
</feature>
<keyword evidence="1" id="KW-0812">Transmembrane</keyword>
<evidence type="ECO:0000256" key="1">
    <source>
        <dbReference type="SAM" id="Phobius"/>
    </source>
</evidence>
<accession>A0A5H5B8W0</accession>
<sequence length="89" mass="10476">MELSHEVVQGLITFFFSVISAGLGIWLRHLTLTLDKLRDEQGRMRELFQLKTDAVRDQEQIMTMLNRIEKHLERLDGRIDRRHDVKGAC</sequence>
<keyword evidence="1" id="KW-0472">Membrane</keyword>
<dbReference type="AlphaFoldDB" id="A0A5H5B8W0"/>
<reference evidence="2" key="1">
    <citation type="submission" date="2019-07" db="EMBL/GenBank/DDBJ databases">
        <authorList>
            <person name="Ashton P.M."/>
            <person name="Dallman T."/>
            <person name="Nair S."/>
            <person name="De Pinna E."/>
            <person name="Peters T."/>
            <person name="Grant K."/>
        </authorList>
    </citation>
    <scope>NUCLEOTIDE SEQUENCE</scope>
    <source>
        <strain evidence="2">773673</strain>
    </source>
</reference>
<name>A0A5H5B8W0_SALET</name>
<dbReference type="EMBL" id="AAIQMM010000029">
    <property type="protein sequence ID" value="ECH0896808.1"/>
    <property type="molecule type" value="Genomic_DNA"/>
</dbReference>
<evidence type="ECO:0000313" key="2">
    <source>
        <dbReference type="EMBL" id="ECH0896808.1"/>
    </source>
</evidence>
<proteinExistence type="predicted"/>
<comment type="caution">
    <text evidence="2">The sequence shown here is derived from an EMBL/GenBank/DDBJ whole genome shotgun (WGS) entry which is preliminary data.</text>
</comment>